<feature type="region of interest" description="Disordered" evidence="1">
    <location>
        <begin position="369"/>
        <end position="404"/>
    </location>
</feature>
<feature type="region of interest" description="Disordered" evidence="1">
    <location>
        <begin position="71"/>
        <end position="214"/>
    </location>
</feature>
<dbReference type="AlphaFoldDB" id="A0A6L2KCL0"/>
<accession>A0A6L2KCL0</accession>
<protein>
    <submittedName>
        <fullName evidence="2">Uncharacterized protein</fullName>
    </submittedName>
</protein>
<sequence length="572" mass="65300">MNPIATQQAVLDNDLVPLEKRLKIERCNARIALGEHLQLSLTGAFLGRKQDFTGLGNHELKSCRVEPKKARKFKKVSSPSRKQSHVLEVEPVKKAKRVKKPTKKSTPTSTAGVIIKDTPGVSVSKKKAPAKGDKGKGWSNSQDDESNDDDDDNDSDNKDGESKDDDGNSGADDNERTDSDDVMKKQLKMREEHEKGRKGDAGMTDADQNVSQEKSYKQVVEDAHVTLTSLQKIEMDDDLLSTRIGYATRTALQSYTKEFEKKAQEERKLYINVVEKSVKVIISDEVKKSLKNVVLAKSSSQPKSTYEVATSLTEFELKKLLLEKIEKSKSYQAASEHKLLYDGLVKSYNLDKDLFSSYGKAYSLKRDQEDKDKYEYPPAGPNQRSSKGTKSEPKLSSKSVQAEEPVFETANTEMPQDQGNDMGNAKDQPNVKKKISNHERDDLFDLNVALRMPDTYRSNLFDMTPFTAHHNPQGIIYLDKYQRNRLMRLDELYKFCNWMLSYVRNVLHDIASNLRMEYLPKRRWSEQDMKSSCIMIKAIDKQLYERRLMRNLEKFVGGRYYGTDLRLLEKTI</sequence>
<feature type="compositionally biased region" description="Polar residues" evidence="1">
    <location>
        <begin position="410"/>
        <end position="421"/>
    </location>
</feature>
<feature type="region of interest" description="Disordered" evidence="1">
    <location>
        <begin position="410"/>
        <end position="429"/>
    </location>
</feature>
<gene>
    <name evidence="2" type="ORF">Tci_019166</name>
</gene>
<proteinExistence type="predicted"/>
<name>A0A6L2KCL0_TANCI</name>
<evidence type="ECO:0000313" key="2">
    <source>
        <dbReference type="EMBL" id="GEU47188.1"/>
    </source>
</evidence>
<reference evidence="2" key="1">
    <citation type="journal article" date="2019" name="Sci. Rep.">
        <title>Draft genome of Tanacetum cinerariifolium, the natural source of mosquito coil.</title>
        <authorList>
            <person name="Yamashiro T."/>
            <person name="Shiraishi A."/>
            <person name="Satake H."/>
            <person name="Nakayama K."/>
        </authorList>
    </citation>
    <scope>NUCLEOTIDE SEQUENCE</scope>
</reference>
<organism evidence="2">
    <name type="scientific">Tanacetum cinerariifolium</name>
    <name type="common">Dalmatian daisy</name>
    <name type="synonym">Chrysanthemum cinerariifolium</name>
    <dbReference type="NCBI Taxonomy" id="118510"/>
    <lineage>
        <taxon>Eukaryota</taxon>
        <taxon>Viridiplantae</taxon>
        <taxon>Streptophyta</taxon>
        <taxon>Embryophyta</taxon>
        <taxon>Tracheophyta</taxon>
        <taxon>Spermatophyta</taxon>
        <taxon>Magnoliopsida</taxon>
        <taxon>eudicotyledons</taxon>
        <taxon>Gunneridae</taxon>
        <taxon>Pentapetalae</taxon>
        <taxon>asterids</taxon>
        <taxon>campanulids</taxon>
        <taxon>Asterales</taxon>
        <taxon>Asteraceae</taxon>
        <taxon>Asteroideae</taxon>
        <taxon>Anthemideae</taxon>
        <taxon>Anthemidinae</taxon>
        <taxon>Tanacetum</taxon>
    </lineage>
</organism>
<dbReference type="EMBL" id="BKCJ010002234">
    <property type="protein sequence ID" value="GEU47188.1"/>
    <property type="molecule type" value="Genomic_DNA"/>
</dbReference>
<evidence type="ECO:0000256" key="1">
    <source>
        <dbReference type="SAM" id="MobiDB-lite"/>
    </source>
</evidence>
<feature type="compositionally biased region" description="Acidic residues" evidence="1">
    <location>
        <begin position="142"/>
        <end position="154"/>
    </location>
</feature>
<feature type="compositionally biased region" description="Basic residues" evidence="1">
    <location>
        <begin position="94"/>
        <end position="103"/>
    </location>
</feature>
<comment type="caution">
    <text evidence="2">The sequence shown here is derived from an EMBL/GenBank/DDBJ whole genome shotgun (WGS) entry which is preliminary data.</text>
</comment>
<feature type="compositionally biased region" description="Basic and acidic residues" evidence="1">
    <location>
        <begin position="173"/>
        <end position="200"/>
    </location>
</feature>